<dbReference type="RefSeq" id="WP_210203678.1">
    <property type="nucleotide sequence ID" value="NZ_JACHBI010000007.1"/>
</dbReference>
<proteinExistence type="predicted"/>
<name>A0A7W8XTD5_9HYPH</name>
<comment type="caution">
    <text evidence="1">The sequence shown here is derived from an EMBL/GenBank/DDBJ whole genome shotgun (WGS) entry which is preliminary data.</text>
</comment>
<protein>
    <recommendedName>
        <fullName evidence="3">DUF4145 domain-containing protein</fullName>
    </recommendedName>
</protein>
<dbReference type="Proteomes" id="UP000549882">
    <property type="component" value="Unassembled WGS sequence"/>
</dbReference>
<keyword evidence="2" id="KW-1185">Reference proteome</keyword>
<dbReference type="EMBL" id="JACHBI010000007">
    <property type="protein sequence ID" value="MBB5575248.1"/>
    <property type="molecule type" value="Genomic_DNA"/>
</dbReference>
<reference evidence="1 2" key="1">
    <citation type="submission" date="2020-08" db="EMBL/GenBank/DDBJ databases">
        <title>Genomic Encyclopedia of Type Strains, Phase IV (KMG-V): Genome sequencing to study the core and pangenomes of soil and plant-associated prokaryotes.</title>
        <authorList>
            <person name="Whitman W."/>
        </authorList>
    </citation>
    <scope>NUCLEOTIDE SEQUENCE [LARGE SCALE GENOMIC DNA]</scope>
    <source>
        <strain evidence="1 2">SEMIA 4064</strain>
    </source>
</reference>
<evidence type="ECO:0000313" key="1">
    <source>
        <dbReference type="EMBL" id="MBB5575248.1"/>
    </source>
</evidence>
<evidence type="ECO:0000313" key="2">
    <source>
        <dbReference type="Proteomes" id="UP000549882"/>
    </source>
</evidence>
<sequence>MLKSTELKDWLHKNLDRLDKLLLVLATQDTPISVSKLIEVAESAGFREPKKWNVSAILTGSKGKAIRTSGWELTSEGKMHLRALGVASISPAAMQVATDLRHHLSKVADAQTRNFVEEAIKCHEAELYRSAIVMSWLGAMDVLQKHVLLNHLAGFNTEATRVNSKWKMALTQDDIGRMGESDFLDRIEALSIIGKNVKAQLKGCLDLRNGCGHPNSLKVSVNKSAAHIETLLQNVFEKFS</sequence>
<gene>
    <name evidence="1" type="ORF">GGD50_003877</name>
</gene>
<accession>A0A7W8XTD5</accession>
<organism evidence="1 2">
    <name type="scientific">Rhizobium paranaense</name>
    <dbReference type="NCBI Taxonomy" id="1650438"/>
    <lineage>
        <taxon>Bacteria</taxon>
        <taxon>Pseudomonadati</taxon>
        <taxon>Pseudomonadota</taxon>
        <taxon>Alphaproteobacteria</taxon>
        <taxon>Hyphomicrobiales</taxon>
        <taxon>Rhizobiaceae</taxon>
        <taxon>Rhizobium/Agrobacterium group</taxon>
        <taxon>Rhizobium</taxon>
    </lineage>
</organism>
<evidence type="ECO:0008006" key="3">
    <source>
        <dbReference type="Google" id="ProtNLM"/>
    </source>
</evidence>
<dbReference type="AlphaFoldDB" id="A0A7W8XTD5"/>